<evidence type="ECO:0000313" key="2">
    <source>
        <dbReference type="EMBL" id="TMW93884.1"/>
    </source>
</evidence>
<feature type="region of interest" description="Disordered" evidence="1">
    <location>
        <begin position="1"/>
        <end position="31"/>
    </location>
</feature>
<protein>
    <submittedName>
        <fullName evidence="2">Uncharacterized protein</fullName>
    </submittedName>
</protein>
<evidence type="ECO:0000256" key="1">
    <source>
        <dbReference type="SAM" id="MobiDB-lite"/>
    </source>
</evidence>
<reference evidence="2" key="1">
    <citation type="submission" date="2019-05" db="EMBL/GenBank/DDBJ databases">
        <title>The de novo reference genome and transcriptome assemblies of the wild tomato species Solanum chilense.</title>
        <authorList>
            <person name="Stam R."/>
            <person name="Nosenko T."/>
            <person name="Hoerger A.C."/>
            <person name="Stephan W."/>
            <person name="Seidel M.A."/>
            <person name="Kuhn J.M.M."/>
            <person name="Haberer G."/>
            <person name="Tellier A."/>
        </authorList>
    </citation>
    <scope>NUCLEOTIDE SEQUENCE</scope>
    <source>
        <tissue evidence="2">Mature leaves</tissue>
    </source>
</reference>
<accession>A0A6N2BHV4</accession>
<feature type="compositionally biased region" description="Basic and acidic residues" evidence="1">
    <location>
        <begin position="1"/>
        <end position="14"/>
    </location>
</feature>
<comment type="caution">
    <text evidence="2">The sequence shown here is derived from an EMBL/GenBank/DDBJ whole genome shotgun (WGS) entry which is preliminary data.</text>
</comment>
<organism evidence="2">
    <name type="scientific">Solanum chilense</name>
    <name type="common">Tomato</name>
    <name type="synonym">Lycopersicon chilense</name>
    <dbReference type="NCBI Taxonomy" id="4083"/>
    <lineage>
        <taxon>Eukaryota</taxon>
        <taxon>Viridiplantae</taxon>
        <taxon>Streptophyta</taxon>
        <taxon>Embryophyta</taxon>
        <taxon>Tracheophyta</taxon>
        <taxon>Spermatophyta</taxon>
        <taxon>Magnoliopsida</taxon>
        <taxon>eudicotyledons</taxon>
        <taxon>Gunneridae</taxon>
        <taxon>Pentapetalae</taxon>
        <taxon>asterids</taxon>
        <taxon>lamiids</taxon>
        <taxon>Solanales</taxon>
        <taxon>Solanaceae</taxon>
        <taxon>Solanoideae</taxon>
        <taxon>Solaneae</taxon>
        <taxon>Solanum</taxon>
        <taxon>Solanum subgen. Lycopersicon</taxon>
    </lineage>
</organism>
<name>A0A6N2BHV4_SOLCI</name>
<feature type="region of interest" description="Disordered" evidence="1">
    <location>
        <begin position="77"/>
        <end position="96"/>
    </location>
</feature>
<dbReference type="EMBL" id="RXGB01002792">
    <property type="protein sequence ID" value="TMW93884.1"/>
    <property type="molecule type" value="Genomic_DNA"/>
</dbReference>
<gene>
    <name evidence="2" type="ORF">EJD97_011027</name>
</gene>
<proteinExistence type="predicted"/>
<dbReference type="AlphaFoldDB" id="A0A6N2BHV4"/>
<sequence>MSSGGDSDRYREHLGLSQNKQARKKKSRRPIYPEDTAGSIFSILERINHDAHVLAIVFGLADSRLYSISIGESPTLSSMRIRDSSSEQSNSMADTPPLTQFYEHVSTSIITTTSATPVDGMSPLVHVQKDRLGRVMIYPHGLS</sequence>